<feature type="binding site" evidence="4">
    <location>
        <begin position="7"/>
        <end position="14"/>
    </location>
    <ligand>
        <name>ATP</name>
        <dbReference type="ChEBI" id="CHEBI:30616"/>
    </ligand>
</feature>
<dbReference type="PANTHER" id="PTHR43146">
    <property type="entry name" value="CANCER-RELATED NUCLEOSIDE-TRIPHOSPHATASE"/>
    <property type="match status" value="1"/>
</dbReference>
<accession>A0A7C3RLQ2</accession>
<dbReference type="InterPro" id="IPR027417">
    <property type="entry name" value="P-loop_NTPase"/>
</dbReference>
<dbReference type="CDD" id="cd19482">
    <property type="entry name" value="RecA-like_Thep1"/>
    <property type="match status" value="1"/>
</dbReference>
<dbReference type="GO" id="GO:0005524">
    <property type="term" value="F:ATP binding"/>
    <property type="evidence" value="ECO:0007669"/>
    <property type="project" value="UniProtKB-UniRule"/>
</dbReference>
<dbReference type="PANTHER" id="PTHR43146:SF1">
    <property type="entry name" value="CANCER-RELATED NUCLEOSIDE-TRIPHOSPHATASE"/>
    <property type="match status" value="1"/>
</dbReference>
<dbReference type="NCBIfam" id="NF010248">
    <property type="entry name" value="PRK13695.1"/>
    <property type="match status" value="1"/>
</dbReference>
<comment type="similarity">
    <text evidence="4">Belongs to the THEP1 NTPase family.</text>
</comment>
<reference evidence="5" key="1">
    <citation type="journal article" date="2020" name="mSystems">
        <title>Genome- and Community-Level Interaction Insights into Carbon Utilization and Element Cycling Functions of Hydrothermarchaeota in Hydrothermal Sediment.</title>
        <authorList>
            <person name="Zhou Z."/>
            <person name="Liu Y."/>
            <person name="Xu W."/>
            <person name="Pan J."/>
            <person name="Luo Z.H."/>
            <person name="Li M."/>
        </authorList>
    </citation>
    <scope>NUCLEOTIDE SEQUENCE [LARGE SCALE GENOMIC DNA]</scope>
    <source>
        <strain evidence="6">SpSt-38</strain>
        <strain evidence="5">SpSt-87</strain>
    </source>
</reference>
<dbReference type="GO" id="GO:0017111">
    <property type="term" value="F:ribonucleoside triphosphate phosphatase activity"/>
    <property type="evidence" value="ECO:0007669"/>
    <property type="project" value="UniProtKB-UniRule"/>
</dbReference>
<dbReference type="Gene3D" id="3.40.50.300">
    <property type="entry name" value="P-loop containing nucleotide triphosphate hydrolases"/>
    <property type="match status" value="1"/>
</dbReference>
<dbReference type="AlphaFoldDB" id="A0A7C3RLQ2"/>
<evidence type="ECO:0000256" key="1">
    <source>
        <dbReference type="ARBA" id="ARBA00022741"/>
    </source>
</evidence>
<gene>
    <name evidence="6" type="ORF">ENR21_02210</name>
    <name evidence="5" type="ORF">ENW66_03000</name>
</gene>
<comment type="caution">
    <text evidence="5">The sequence shown here is derived from an EMBL/GenBank/DDBJ whole genome shotgun (WGS) entry which is preliminary data.</text>
</comment>
<evidence type="ECO:0000256" key="2">
    <source>
        <dbReference type="ARBA" id="ARBA00022801"/>
    </source>
</evidence>
<sequence length="165" mass="19156">MRIAVTGRPGIGKTTLCMRVYESVKDKMTVGGFVTKELRREGSRTGFKLFDLSSGREEWLARVGEGRVRVGKYAVNVEGFEKFLDSVNTNADLIIIDEVGPMELKSEKFTRFVEGLMDKERLLFTIHFKSKHWLLEKIRREFRVYVIDEVNRDRVTQEITEIFEG</sequence>
<name>A0A7C3RLQ2_ARCFL</name>
<evidence type="ECO:0000313" key="5">
    <source>
        <dbReference type="EMBL" id="HFW31909.1"/>
    </source>
</evidence>
<protein>
    <recommendedName>
        <fullName evidence="4">Nucleoside-triphosphatase ENR21_02210</fullName>
        <shortName evidence="4">NTPase</shortName>
        <ecNumber evidence="4">3.6.1.15</ecNumber>
    </recommendedName>
    <alternativeName>
        <fullName evidence="4">Nucleoside triphosphate phosphohydrolase</fullName>
    </alternativeName>
</protein>
<evidence type="ECO:0000313" key="6">
    <source>
        <dbReference type="EMBL" id="HGF87243.1"/>
    </source>
</evidence>
<dbReference type="EMBL" id="DSQD01000070">
    <property type="protein sequence ID" value="HGF87243.1"/>
    <property type="molecule type" value="Genomic_DNA"/>
</dbReference>
<dbReference type="SUPFAM" id="SSF52540">
    <property type="entry name" value="P-loop containing nucleoside triphosphate hydrolases"/>
    <property type="match status" value="1"/>
</dbReference>
<dbReference type="EMBL" id="DTLB01000015">
    <property type="protein sequence ID" value="HFW31909.1"/>
    <property type="molecule type" value="Genomic_DNA"/>
</dbReference>
<dbReference type="EC" id="3.6.1.15" evidence="4"/>
<keyword evidence="3 4" id="KW-0067">ATP-binding</keyword>
<evidence type="ECO:0000256" key="4">
    <source>
        <dbReference type="HAMAP-Rule" id="MF_00796"/>
    </source>
</evidence>
<feature type="binding site" evidence="4">
    <location>
        <begin position="93"/>
        <end position="100"/>
    </location>
    <ligand>
        <name>ATP</name>
        <dbReference type="ChEBI" id="CHEBI:30616"/>
    </ligand>
</feature>
<dbReference type="Pfam" id="PF03266">
    <property type="entry name" value="NTPase_1"/>
    <property type="match status" value="1"/>
</dbReference>
<keyword evidence="2 4" id="KW-0378">Hydrolase</keyword>
<proteinExistence type="inferred from homology"/>
<comment type="function">
    <text evidence="4">Has nucleotide phosphatase activity towards ATP, GTP, CTP, TTP and UTP. May hydrolyze nucleoside diphosphates with lower efficiency.</text>
</comment>
<organism evidence="5">
    <name type="scientific">Archaeoglobus fulgidus</name>
    <dbReference type="NCBI Taxonomy" id="2234"/>
    <lineage>
        <taxon>Archaea</taxon>
        <taxon>Methanobacteriati</taxon>
        <taxon>Methanobacteriota</taxon>
        <taxon>Archaeoglobi</taxon>
        <taxon>Archaeoglobales</taxon>
        <taxon>Archaeoglobaceae</taxon>
        <taxon>Archaeoglobus</taxon>
    </lineage>
</organism>
<dbReference type="InterPro" id="IPR004948">
    <property type="entry name" value="Nuc-triphosphatase_THEP1"/>
</dbReference>
<dbReference type="HAMAP" id="MF_00796">
    <property type="entry name" value="NTPase_1"/>
    <property type="match status" value="1"/>
</dbReference>
<comment type="catalytic activity">
    <reaction evidence="4">
        <text>a ribonucleoside 5'-triphosphate + H2O = a ribonucleoside 5'-diphosphate + phosphate + H(+)</text>
        <dbReference type="Rhea" id="RHEA:23680"/>
        <dbReference type="ChEBI" id="CHEBI:15377"/>
        <dbReference type="ChEBI" id="CHEBI:15378"/>
        <dbReference type="ChEBI" id="CHEBI:43474"/>
        <dbReference type="ChEBI" id="CHEBI:57930"/>
        <dbReference type="ChEBI" id="CHEBI:61557"/>
        <dbReference type="EC" id="3.6.1.15"/>
    </reaction>
</comment>
<evidence type="ECO:0000256" key="3">
    <source>
        <dbReference type="ARBA" id="ARBA00022840"/>
    </source>
</evidence>
<keyword evidence="1 4" id="KW-0547">Nucleotide-binding</keyword>